<evidence type="ECO:0000313" key="3">
    <source>
        <dbReference type="Proteomes" id="UP000720189"/>
    </source>
</evidence>
<keyword evidence="1" id="KW-0732">Signal</keyword>
<protein>
    <submittedName>
        <fullName evidence="2">Uncharacterized protein</fullName>
    </submittedName>
</protein>
<dbReference type="RefSeq" id="XP_046048604.1">
    <property type="nucleotide sequence ID" value="XM_046185988.1"/>
</dbReference>
<proteinExistence type="predicted"/>
<dbReference type="GeneID" id="70215942"/>
<accession>A0A9P9H0B6</accession>
<dbReference type="AlphaFoldDB" id="A0A9P9H0B6"/>
<reference evidence="2" key="1">
    <citation type="journal article" date="2021" name="Nat. Commun.">
        <title>Genetic determinants of endophytism in the Arabidopsis root mycobiome.</title>
        <authorList>
            <person name="Mesny F."/>
            <person name="Miyauchi S."/>
            <person name="Thiergart T."/>
            <person name="Pickel B."/>
            <person name="Atanasova L."/>
            <person name="Karlsson M."/>
            <person name="Huettel B."/>
            <person name="Barry K.W."/>
            <person name="Haridas S."/>
            <person name="Chen C."/>
            <person name="Bauer D."/>
            <person name="Andreopoulos W."/>
            <person name="Pangilinan J."/>
            <person name="LaButti K."/>
            <person name="Riley R."/>
            <person name="Lipzen A."/>
            <person name="Clum A."/>
            <person name="Drula E."/>
            <person name="Henrissat B."/>
            <person name="Kohler A."/>
            <person name="Grigoriev I.V."/>
            <person name="Martin F.M."/>
            <person name="Hacquard S."/>
        </authorList>
    </citation>
    <scope>NUCLEOTIDE SEQUENCE</scope>
    <source>
        <strain evidence="2">MPI-CAGE-AT-0023</strain>
    </source>
</reference>
<evidence type="ECO:0000313" key="2">
    <source>
        <dbReference type="EMBL" id="KAH7248809.1"/>
    </source>
</evidence>
<feature type="chain" id="PRO_5040297465" evidence="1">
    <location>
        <begin position="19"/>
        <end position="134"/>
    </location>
</feature>
<gene>
    <name evidence="2" type="ORF">BKA55DRAFT_386641</name>
</gene>
<dbReference type="Proteomes" id="UP000720189">
    <property type="component" value="Unassembled WGS sequence"/>
</dbReference>
<sequence>MIFIPRFIKLSLLLIVESQCKEDQSDSLQHISPIANFRVVPNPNTTSLPPDRTIPRPIWLFTDMTCPFEGSRFLDSRLLFYRAPNGMELSVPFRVSPVLPSSSCPEQGWYVSFTSWFILPSFPNRNTKIGIRQA</sequence>
<evidence type="ECO:0000256" key="1">
    <source>
        <dbReference type="SAM" id="SignalP"/>
    </source>
</evidence>
<organism evidence="2 3">
    <name type="scientific">Fusarium redolens</name>
    <dbReference type="NCBI Taxonomy" id="48865"/>
    <lineage>
        <taxon>Eukaryota</taxon>
        <taxon>Fungi</taxon>
        <taxon>Dikarya</taxon>
        <taxon>Ascomycota</taxon>
        <taxon>Pezizomycotina</taxon>
        <taxon>Sordariomycetes</taxon>
        <taxon>Hypocreomycetidae</taxon>
        <taxon>Hypocreales</taxon>
        <taxon>Nectriaceae</taxon>
        <taxon>Fusarium</taxon>
        <taxon>Fusarium redolens species complex</taxon>
    </lineage>
</organism>
<comment type="caution">
    <text evidence="2">The sequence shown here is derived from an EMBL/GenBank/DDBJ whole genome shotgun (WGS) entry which is preliminary data.</text>
</comment>
<dbReference type="EMBL" id="JAGMUX010000009">
    <property type="protein sequence ID" value="KAH7248809.1"/>
    <property type="molecule type" value="Genomic_DNA"/>
</dbReference>
<keyword evidence="3" id="KW-1185">Reference proteome</keyword>
<name>A0A9P9H0B6_FUSRE</name>
<feature type="signal peptide" evidence="1">
    <location>
        <begin position="1"/>
        <end position="18"/>
    </location>
</feature>